<feature type="domain" description="DUF5641" evidence="1">
    <location>
        <begin position="51"/>
        <end position="95"/>
    </location>
</feature>
<protein>
    <recommendedName>
        <fullName evidence="1">DUF5641 domain-containing protein</fullName>
    </recommendedName>
</protein>
<proteinExistence type="predicted"/>
<dbReference type="AlphaFoldDB" id="A0A0V1KJY5"/>
<evidence type="ECO:0000259" key="1">
    <source>
        <dbReference type="Pfam" id="PF18701"/>
    </source>
</evidence>
<comment type="caution">
    <text evidence="2">The sequence shown here is derived from an EMBL/GenBank/DDBJ whole genome shotgun (WGS) entry which is preliminary data.</text>
</comment>
<dbReference type="Proteomes" id="UP000054721">
    <property type="component" value="Unassembled WGS sequence"/>
</dbReference>
<dbReference type="OrthoDB" id="8019190at2759"/>
<evidence type="ECO:0000313" key="2">
    <source>
        <dbReference type="EMBL" id="KRZ47457.1"/>
    </source>
</evidence>
<dbReference type="Pfam" id="PF18701">
    <property type="entry name" value="DUF5641"/>
    <property type="match status" value="1"/>
</dbReference>
<sequence>LTYLSEDPKDPLVLTPYHFLTGTNFMDLPEVNPEDEEWVLSATTASELRNVWSYHQRLIALWWKRWKAEYIVALNKFQKWLKATKRHKWEILKLLLSSYRLRLRSKNLAITQGIAPRELSSTALSHMDFKRDITTHLLRAKPQLTIRTRRRAHPPETLRINNARTLS</sequence>
<gene>
    <name evidence="2" type="ORF">T02_1148</name>
</gene>
<feature type="non-terminal residue" evidence="2">
    <location>
        <position position="1"/>
    </location>
</feature>
<keyword evidence="3" id="KW-1185">Reference proteome</keyword>
<name>A0A0V1KJY5_9BILA</name>
<feature type="non-terminal residue" evidence="2">
    <location>
        <position position="167"/>
    </location>
</feature>
<accession>A0A0V1KJY5</accession>
<organism evidence="2 3">
    <name type="scientific">Trichinella nativa</name>
    <dbReference type="NCBI Taxonomy" id="6335"/>
    <lineage>
        <taxon>Eukaryota</taxon>
        <taxon>Metazoa</taxon>
        <taxon>Ecdysozoa</taxon>
        <taxon>Nematoda</taxon>
        <taxon>Enoplea</taxon>
        <taxon>Dorylaimia</taxon>
        <taxon>Trichinellida</taxon>
        <taxon>Trichinellidae</taxon>
        <taxon>Trichinella</taxon>
    </lineage>
</organism>
<dbReference type="EMBL" id="JYDW01000773">
    <property type="protein sequence ID" value="KRZ47457.1"/>
    <property type="molecule type" value="Genomic_DNA"/>
</dbReference>
<evidence type="ECO:0000313" key="3">
    <source>
        <dbReference type="Proteomes" id="UP000054721"/>
    </source>
</evidence>
<dbReference type="STRING" id="6335.A0A0V1KJY5"/>
<dbReference type="InterPro" id="IPR040676">
    <property type="entry name" value="DUF5641"/>
</dbReference>
<reference evidence="2 3" key="1">
    <citation type="submission" date="2015-05" db="EMBL/GenBank/DDBJ databases">
        <title>Evolution of Trichinella species and genotypes.</title>
        <authorList>
            <person name="Korhonen P.K."/>
            <person name="Edoardo P."/>
            <person name="Giuseppe L.R."/>
            <person name="Gasser R.B."/>
        </authorList>
    </citation>
    <scope>NUCLEOTIDE SEQUENCE [LARGE SCALE GENOMIC DNA]</scope>
    <source>
        <strain evidence="2">ISS10</strain>
    </source>
</reference>